<dbReference type="PANTHER" id="PTHR11712">
    <property type="entry name" value="POLYKETIDE SYNTHASE-RELATED"/>
    <property type="match status" value="1"/>
</dbReference>
<protein>
    <submittedName>
        <fullName evidence="6">Actinorhodin polyketide putative beta-ketoacyl synthase 2</fullName>
    </submittedName>
</protein>
<dbReference type="RefSeq" id="WP_137814129.1">
    <property type="nucleotide sequence ID" value="NZ_BJFL01000011.1"/>
</dbReference>
<proteinExistence type="inferred from homology"/>
<dbReference type="SUPFAM" id="SSF53901">
    <property type="entry name" value="Thiolase-like"/>
    <property type="match status" value="2"/>
</dbReference>
<dbReference type="InterPro" id="IPR020841">
    <property type="entry name" value="PKS_Beta-ketoAc_synthase_dom"/>
</dbReference>
<evidence type="ECO:0000256" key="4">
    <source>
        <dbReference type="RuleBase" id="RU003694"/>
    </source>
</evidence>
<dbReference type="OrthoDB" id="416758at2"/>
<dbReference type="EMBL" id="BJFL01000011">
    <property type="protein sequence ID" value="GDY31034.1"/>
    <property type="molecule type" value="Genomic_DNA"/>
</dbReference>
<dbReference type="AlphaFoldDB" id="A0A4D4J6D0"/>
<organism evidence="6 7">
    <name type="scientific">Gandjariella thermophila</name>
    <dbReference type="NCBI Taxonomy" id="1931992"/>
    <lineage>
        <taxon>Bacteria</taxon>
        <taxon>Bacillati</taxon>
        <taxon>Actinomycetota</taxon>
        <taxon>Actinomycetes</taxon>
        <taxon>Pseudonocardiales</taxon>
        <taxon>Pseudonocardiaceae</taxon>
        <taxon>Gandjariella</taxon>
    </lineage>
</organism>
<keyword evidence="7" id="KW-1185">Reference proteome</keyword>
<dbReference type="PANTHER" id="PTHR11712:SF322">
    <property type="entry name" value="POLYKETIDE BETA-KETOACYL SYNTHASE 2-RELATED"/>
    <property type="match status" value="1"/>
</dbReference>
<evidence type="ECO:0000256" key="2">
    <source>
        <dbReference type="ARBA" id="ARBA00022679"/>
    </source>
</evidence>
<dbReference type="GO" id="GO:0004315">
    <property type="term" value="F:3-oxoacyl-[acyl-carrier-protein] synthase activity"/>
    <property type="evidence" value="ECO:0007669"/>
    <property type="project" value="TreeGrafter"/>
</dbReference>
<dbReference type="SMART" id="SM00825">
    <property type="entry name" value="PKS_KS"/>
    <property type="match status" value="1"/>
</dbReference>
<name>A0A4D4J6D0_9PSEU</name>
<dbReference type="Pfam" id="PF00109">
    <property type="entry name" value="ketoacyl-synt"/>
    <property type="match status" value="1"/>
</dbReference>
<keyword evidence="3" id="KW-0012">Acyltransferase</keyword>
<keyword evidence="2 4" id="KW-0808">Transferase</keyword>
<reference evidence="7" key="1">
    <citation type="submission" date="2019-04" db="EMBL/GenBank/DDBJ databases">
        <title>Draft genome sequence of Pseudonocardiaceae bacterium SL3-2-4.</title>
        <authorList>
            <person name="Ningsih F."/>
            <person name="Yokota A."/>
            <person name="Sakai Y."/>
            <person name="Nanatani K."/>
            <person name="Yabe S."/>
            <person name="Oetari A."/>
            <person name="Sjamsuridzal W."/>
        </authorList>
    </citation>
    <scope>NUCLEOTIDE SEQUENCE [LARGE SCALE GENOMIC DNA]</scope>
    <source>
        <strain evidence="7">SL3-2-4</strain>
    </source>
</reference>
<gene>
    <name evidence="6" type="ORF">GTS_26670</name>
</gene>
<accession>A0A4D4J6D0</accession>
<evidence type="ECO:0000256" key="3">
    <source>
        <dbReference type="ARBA" id="ARBA00023315"/>
    </source>
</evidence>
<comment type="similarity">
    <text evidence="1 4">Belongs to the thiolase-like superfamily. Beta-ketoacyl-ACP synthases family.</text>
</comment>
<evidence type="ECO:0000313" key="7">
    <source>
        <dbReference type="Proteomes" id="UP000298860"/>
    </source>
</evidence>
<dbReference type="Proteomes" id="UP000298860">
    <property type="component" value="Unassembled WGS sequence"/>
</dbReference>
<evidence type="ECO:0000313" key="6">
    <source>
        <dbReference type="EMBL" id="GDY31034.1"/>
    </source>
</evidence>
<dbReference type="InterPro" id="IPR014030">
    <property type="entry name" value="Ketoacyl_synth_N"/>
</dbReference>
<sequence length="413" mass="42484">MSTSDVVTGPVVTGIGVCAPTGIGVETHWQAVLAGKSGIGRIERFDPARYPVRYAGQVPGFSAQDRIPGRLIPQTDHGTHLGLAAAASALADAGVDPADLPEYEMAVVTSSSSGGTEFGQHEMERLYRHGPSWVGAYQSIAWFYAATTGQISIRHGMRGPCGVMCCEQAGGLDVLGQARRLVRLGARLVVSGGTDASLCPYGLVAQLSNRRLSTVDDPARAYLPFDVEASGYLPGEGGAMLIVESADGARDRGAGQGYGVIAGYAAGFDPPPGSSRPPALRRTIERALADAGVTPSDVDVVFADASGVPEDDVIEARALVETFGPGSVPVTAPKTLTGRLYGGGAALDVATALLALRHGVIPHTVGPTRLAPGCDIDLVSGEPRNTGPRTALVVARGHGGFNAALVLRRSGSD</sequence>
<dbReference type="CDD" id="cd00832">
    <property type="entry name" value="CLF"/>
    <property type="match status" value="1"/>
</dbReference>
<dbReference type="Pfam" id="PF02801">
    <property type="entry name" value="Ketoacyl-synt_C"/>
    <property type="match status" value="1"/>
</dbReference>
<evidence type="ECO:0000256" key="1">
    <source>
        <dbReference type="ARBA" id="ARBA00008467"/>
    </source>
</evidence>
<dbReference type="InterPro" id="IPR016039">
    <property type="entry name" value="Thiolase-like"/>
</dbReference>
<evidence type="ECO:0000259" key="5">
    <source>
        <dbReference type="PROSITE" id="PS52004"/>
    </source>
</evidence>
<feature type="domain" description="Ketosynthase family 3 (KS3)" evidence="5">
    <location>
        <begin position="7"/>
        <end position="409"/>
    </location>
</feature>
<comment type="caution">
    <text evidence="6">The sequence shown here is derived from an EMBL/GenBank/DDBJ whole genome shotgun (WGS) entry which is preliminary data.</text>
</comment>
<dbReference type="GO" id="GO:0006633">
    <property type="term" value="P:fatty acid biosynthetic process"/>
    <property type="evidence" value="ECO:0007669"/>
    <property type="project" value="TreeGrafter"/>
</dbReference>
<dbReference type="InterPro" id="IPR014031">
    <property type="entry name" value="Ketoacyl_synth_C"/>
</dbReference>
<dbReference type="InterPro" id="IPR000794">
    <property type="entry name" value="Beta-ketoacyl_synthase"/>
</dbReference>
<dbReference type="PROSITE" id="PS52004">
    <property type="entry name" value="KS3_2"/>
    <property type="match status" value="1"/>
</dbReference>
<dbReference type="Gene3D" id="3.40.47.10">
    <property type="match status" value="2"/>
</dbReference>